<evidence type="ECO:0000313" key="1">
    <source>
        <dbReference type="EMBL" id="KAJ4790041.1"/>
    </source>
</evidence>
<dbReference type="PANTHER" id="PTHR33598">
    <property type="entry name" value="OS02G0833400 PROTEIN"/>
    <property type="match status" value="1"/>
</dbReference>
<protein>
    <submittedName>
        <fullName evidence="1">MAR-binding filament-like protein</fullName>
    </submittedName>
</protein>
<comment type="caution">
    <text evidence="1">The sequence shown here is derived from an EMBL/GenBank/DDBJ whole genome shotgun (WGS) entry which is preliminary data.</text>
</comment>
<dbReference type="AlphaFoldDB" id="A0AAV8FES2"/>
<gene>
    <name evidence="1" type="ORF">LUZ62_041287</name>
</gene>
<keyword evidence="2" id="KW-1185">Reference proteome</keyword>
<reference evidence="1" key="1">
    <citation type="submission" date="2022-08" db="EMBL/GenBank/DDBJ databases">
        <authorList>
            <person name="Marques A."/>
        </authorList>
    </citation>
    <scope>NUCLEOTIDE SEQUENCE</scope>
    <source>
        <strain evidence="1">RhyPub2mFocal</strain>
        <tissue evidence="1">Leaves</tissue>
    </source>
</reference>
<proteinExistence type="predicted"/>
<dbReference type="Pfam" id="PF05542">
    <property type="entry name" value="DUF760"/>
    <property type="match status" value="2"/>
</dbReference>
<accession>A0AAV8FES2</accession>
<dbReference type="Proteomes" id="UP001140206">
    <property type="component" value="Chromosome 2"/>
</dbReference>
<dbReference type="PANTHER" id="PTHR33598:SF10">
    <property type="entry name" value="SEED MATURATION-LIKE PROTEIN"/>
    <property type="match status" value="1"/>
</dbReference>
<dbReference type="InterPro" id="IPR008479">
    <property type="entry name" value="DUF760"/>
</dbReference>
<sequence>MSSSTPDDLEDSSLRCFASNHWMLKDSMKRTISAMLGLLPSDQFHVSVRVLHHHQLQLPLSSIVTGYTLWNAEYRIGSTQNKNKESEGQATAHVLPGAHHTFNDLSSAAQTFIQNMESDLRTLQKGLDAQNCENLYIQHNRKDSNDLLEYLRSLDPPMIYELSKPSSSEVEGIVHQLVLSIYHKFFLGEDPSVDEADDSGTHISRDHLAKLLFWCMLMGHHLRGLEHRLHLSWVI</sequence>
<organism evidence="1 2">
    <name type="scientific">Rhynchospora pubera</name>
    <dbReference type="NCBI Taxonomy" id="906938"/>
    <lineage>
        <taxon>Eukaryota</taxon>
        <taxon>Viridiplantae</taxon>
        <taxon>Streptophyta</taxon>
        <taxon>Embryophyta</taxon>
        <taxon>Tracheophyta</taxon>
        <taxon>Spermatophyta</taxon>
        <taxon>Magnoliopsida</taxon>
        <taxon>Liliopsida</taxon>
        <taxon>Poales</taxon>
        <taxon>Cyperaceae</taxon>
        <taxon>Cyperoideae</taxon>
        <taxon>Rhynchosporeae</taxon>
        <taxon>Rhynchospora</taxon>
    </lineage>
</organism>
<dbReference type="EMBL" id="JAMFTS010000002">
    <property type="protein sequence ID" value="KAJ4790041.1"/>
    <property type="molecule type" value="Genomic_DNA"/>
</dbReference>
<name>A0AAV8FES2_9POAL</name>
<evidence type="ECO:0000313" key="2">
    <source>
        <dbReference type="Proteomes" id="UP001140206"/>
    </source>
</evidence>